<dbReference type="Pfam" id="PF07940">
    <property type="entry name" value="Hepar_II_III_C"/>
    <property type="match status" value="1"/>
</dbReference>
<dbReference type="InterPro" id="IPR008929">
    <property type="entry name" value="Chondroitin_lyas"/>
</dbReference>
<dbReference type="EMBL" id="LT629776">
    <property type="protein sequence ID" value="SDR99315.1"/>
    <property type="molecule type" value="Genomic_DNA"/>
</dbReference>
<organism evidence="6 7">
    <name type="scientific">Paraoerskovia marina</name>
    <dbReference type="NCBI Taxonomy" id="545619"/>
    <lineage>
        <taxon>Bacteria</taxon>
        <taxon>Bacillati</taxon>
        <taxon>Actinomycetota</taxon>
        <taxon>Actinomycetes</taxon>
        <taxon>Micrococcales</taxon>
        <taxon>Cellulomonadaceae</taxon>
        <taxon>Paraoerskovia</taxon>
    </lineage>
</organism>
<dbReference type="InterPro" id="IPR012480">
    <property type="entry name" value="Hepar_II_III_C"/>
</dbReference>
<protein>
    <submittedName>
        <fullName evidence="6">Heparinase II/III-like protein</fullName>
    </submittedName>
</protein>
<dbReference type="STRING" id="545619.SAMN04489860_0555"/>
<dbReference type="eggNOG" id="COG5360">
    <property type="taxonomic scope" value="Bacteria"/>
</dbReference>
<dbReference type="Proteomes" id="UP000185663">
    <property type="component" value="Chromosome I"/>
</dbReference>
<gene>
    <name evidence="6" type="ORF">SAMN04489860_0555</name>
</gene>
<keyword evidence="7" id="KW-1185">Reference proteome</keyword>
<evidence type="ECO:0000256" key="1">
    <source>
        <dbReference type="ARBA" id="ARBA00004418"/>
    </source>
</evidence>
<sequence>MSLVPQALGGWWHDYVCPTHDVELARSPEGDHRCPRGCVVVGEKIDAAALVLDHQAAAGTVRLLAHRAARTGDVAAREQAVAMLGEYADVYDEAVSSGWSGASESWMLRGKLFAQALTEAQWAVQVADAVIVLGADGLAPGVPTMLRSLLETVDDARTVLVDERDDARSNYTAWLDAAGALLARALVVCGEPVHAGLWVERTLDHLVLAVGEDGWEWEGSTYYHLFVLRAYLLALRDVKPTDLPQASVEALAAMVRVLAEVAAPDGRLPSLHDGPYDRAPMHREVLEIAALSRGLLTPTGLDTVERYARERLGADDDGLELGLDGWFAGPPVPTKAPTRGSVLFPDVGYAVLRDGRDRLQAVLDAGPHGGAHGHLDKLAVYLYGADAWQPAPGVPPYASRLRHGHYARTVAHPTVRVDGYDQRETSGQILEWDAARGRVTASAEPFVGVRVRRSLVMGDGVLADVVTVTCTDGVPHDISLGLRPAVGLDVRTVPQGAVSTWQGDGARLHGVHVSSVPAVMQAGPGRGPSHDPAAPQLVADWTVHAERVVLASLYVLDDQEPDVNVTFAPAGTTTFHLRARDGATTIEVTP</sequence>
<keyword evidence="3" id="KW-0574">Periplasm</keyword>
<dbReference type="Gene3D" id="2.70.98.70">
    <property type="match status" value="1"/>
</dbReference>
<dbReference type="GO" id="GO:0016829">
    <property type="term" value="F:lyase activity"/>
    <property type="evidence" value="ECO:0007669"/>
    <property type="project" value="UniProtKB-KW"/>
</dbReference>
<dbReference type="GO" id="GO:0042597">
    <property type="term" value="C:periplasmic space"/>
    <property type="evidence" value="ECO:0007669"/>
    <property type="project" value="UniProtKB-SubCell"/>
</dbReference>
<accession>A0A1H1NKT7</accession>
<dbReference type="SUPFAM" id="SSF48230">
    <property type="entry name" value="Chondroitin AC/alginate lyase"/>
    <property type="match status" value="1"/>
</dbReference>
<dbReference type="RefSeq" id="WP_083371496.1">
    <property type="nucleotide sequence ID" value="NZ_LT629776.1"/>
</dbReference>
<keyword evidence="2" id="KW-0732">Signal</keyword>
<dbReference type="AlphaFoldDB" id="A0A1H1NKT7"/>
<evidence type="ECO:0000259" key="5">
    <source>
        <dbReference type="Pfam" id="PF07940"/>
    </source>
</evidence>
<proteinExistence type="predicted"/>
<dbReference type="PANTHER" id="PTHR39210">
    <property type="entry name" value="HEPARIN-SULFATE LYASE"/>
    <property type="match status" value="1"/>
</dbReference>
<evidence type="ECO:0000256" key="4">
    <source>
        <dbReference type="ARBA" id="ARBA00023239"/>
    </source>
</evidence>
<evidence type="ECO:0000313" key="6">
    <source>
        <dbReference type="EMBL" id="SDR99315.1"/>
    </source>
</evidence>
<dbReference type="PANTHER" id="PTHR39210:SF1">
    <property type="entry name" value="HEPARIN-SULFATE LYASE"/>
    <property type="match status" value="1"/>
</dbReference>
<comment type="subcellular location">
    <subcellularLocation>
        <location evidence="1">Periplasm</location>
    </subcellularLocation>
</comment>
<name>A0A1H1NKT7_9CELL</name>
<evidence type="ECO:0000256" key="3">
    <source>
        <dbReference type="ARBA" id="ARBA00022764"/>
    </source>
</evidence>
<dbReference type="OrthoDB" id="7335480at2"/>
<evidence type="ECO:0000313" key="7">
    <source>
        <dbReference type="Proteomes" id="UP000185663"/>
    </source>
</evidence>
<keyword evidence="4" id="KW-0456">Lyase</keyword>
<evidence type="ECO:0000256" key="2">
    <source>
        <dbReference type="ARBA" id="ARBA00022729"/>
    </source>
</evidence>
<dbReference type="Gene3D" id="1.50.10.100">
    <property type="entry name" value="Chondroitin AC/alginate lyase"/>
    <property type="match status" value="1"/>
</dbReference>
<feature type="domain" description="Heparinase II/III-like C-terminal" evidence="5">
    <location>
        <begin position="337"/>
        <end position="428"/>
    </location>
</feature>
<reference evidence="6 7" key="1">
    <citation type="submission" date="2016-10" db="EMBL/GenBank/DDBJ databases">
        <authorList>
            <person name="de Groot N.N."/>
        </authorList>
    </citation>
    <scope>NUCLEOTIDE SEQUENCE [LARGE SCALE GENOMIC DNA]</scope>
    <source>
        <strain evidence="6 7">DSM 22126</strain>
    </source>
</reference>